<dbReference type="Proteomes" id="UP000325161">
    <property type="component" value="Chromosome"/>
</dbReference>
<protein>
    <recommendedName>
        <fullName evidence="2">Protein-L-isoaspartate O-methyltransferase</fullName>
    </recommendedName>
    <alternativeName>
        <fullName evidence="3">Protein L-isoaspartyl methyltransferase</fullName>
    </alternativeName>
</protein>
<dbReference type="OrthoDB" id="9810066at2"/>
<evidence type="ECO:0000256" key="3">
    <source>
        <dbReference type="ARBA" id="ARBA00030757"/>
    </source>
</evidence>
<dbReference type="Pfam" id="PF01135">
    <property type="entry name" value="PCMT"/>
    <property type="match status" value="1"/>
</dbReference>
<name>A0A5C0B667_9BURK</name>
<comment type="similarity">
    <text evidence="1">Belongs to the methyltransferase superfamily. L-isoaspartyl/D-aspartyl protein methyltransferase family.</text>
</comment>
<proteinExistence type="inferred from homology"/>
<dbReference type="InterPro" id="IPR000682">
    <property type="entry name" value="PCMT"/>
</dbReference>
<dbReference type="EMBL" id="CP043046">
    <property type="protein sequence ID" value="QEI08371.1"/>
    <property type="molecule type" value="Genomic_DNA"/>
</dbReference>
<evidence type="ECO:0000256" key="2">
    <source>
        <dbReference type="ARBA" id="ARBA00013346"/>
    </source>
</evidence>
<organism evidence="4 5">
    <name type="scientific">Pigmentiphaga aceris</name>
    <dbReference type="NCBI Taxonomy" id="1940612"/>
    <lineage>
        <taxon>Bacteria</taxon>
        <taxon>Pseudomonadati</taxon>
        <taxon>Pseudomonadota</taxon>
        <taxon>Betaproteobacteria</taxon>
        <taxon>Burkholderiales</taxon>
        <taxon>Alcaligenaceae</taxon>
        <taxon>Pigmentiphaga</taxon>
    </lineage>
</organism>
<dbReference type="InterPro" id="IPR029063">
    <property type="entry name" value="SAM-dependent_MTases_sf"/>
</dbReference>
<dbReference type="RefSeq" id="WP_148817842.1">
    <property type="nucleotide sequence ID" value="NZ_CP043046.1"/>
</dbReference>
<dbReference type="AlphaFoldDB" id="A0A5C0B667"/>
<gene>
    <name evidence="4" type="ORF">FXN63_22945</name>
</gene>
<dbReference type="GO" id="GO:0004719">
    <property type="term" value="F:protein-L-isoaspartate (D-aspartate) O-methyltransferase activity"/>
    <property type="evidence" value="ECO:0007669"/>
    <property type="project" value="InterPro"/>
</dbReference>
<evidence type="ECO:0000256" key="1">
    <source>
        <dbReference type="ARBA" id="ARBA00005369"/>
    </source>
</evidence>
<dbReference type="GO" id="GO:0032259">
    <property type="term" value="P:methylation"/>
    <property type="evidence" value="ECO:0007669"/>
    <property type="project" value="UniProtKB-KW"/>
</dbReference>
<accession>A0A5C0B667</accession>
<dbReference type="KEGG" id="pacr:FXN63_22945"/>
<dbReference type="PANTHER" id="PTHR11579:SF18">
    <property type="entry name" value="PROTEIN-L-ISOASPARTATE O-METHYLTRANSFERASE"/>
    <property type="match status" value="1"/>
</dbReference>
<dbReference type="CDD" id="cd02440">
    <property type="entry name" value="AdoMet_MTases"/>
    <property type="match status" value="1"/>
</dbReference>
<dbReference type="PANTHER" id="PTHR11579">
    <property type="entry name" value="PROTEIN-L-ISOASPARTATE O-METHYLTRANSFERASE"/>
    <property type="match status" value="1"/>
</dbReference>
<dbReference type="SUPFAM" id="SSF53335">
    <property type="entry name" value="S-adenosyl-L-methionine-dependent methyltransferases"/>
    <property type="match status" value="1"/>
</dbReference>
<dbReference type="Gene3D" id="3.40.50.150">
    <property type="entry name" value="Vaccinia Virus protein VP39"/>
    <property type="match status" value="1"/>
</dbReference>
<dbReference type="GO" id="GO:0005737">
    <property type="term" value="C:cytoplasm"/>
    <property type="evidence" value="ECO:0007669"/>
    <property type="project" value="TreeGrafter"/>
</dbReference>
<sequence>MNATTLNDLDAPRDEALEQARFNMVEQQIRPWDVLDTRVLDLLSQVRRENFVPPTLRAMSFVDMEIPLRVGGVDTGETMLAPKLEARLLQELALKSTDSVLEIGAGSGYQAALMASQANQVTTVEIDSRLAAFAQENLQRQGITNVRVETGDGRSGWGTTEYEAILVSGSVPEVPDGLKYQLRVGGRMLVIVGQAPVMTAWLITRTTAASFDSISLFETVVKPLRGTSVSKFKF</sequence>
<keyword evidence="4" id="KW-0489">Methyltransferase</keyword>
<evidence type="ECO:0000313" key="5">
    <source>
        <dbReference type="Proteomes" id="UP000325161"/>
    </source>
</evidence>
<evidence type="ECO:0000313" key="4">
    <source>
        <dbReference type="EMBL" id="QEI08371.1"/>
    </source>
</evidence>
<keyword evidence="5" id="KW-1185">Reference proteome</keyword>
<keyword evidence="4" id="KW-0808">Transferase</keyword>
<reference evidence="4 5" key="1">
    <citation type="submission" date="2019-08" db="EMBL/GenBank/DDBJ databases">
        <title>Amphibian skin-associated Pigmentiphaga: genome sequence and occurrence across geography and hosts.</title>
        <authorList>
            <person name="Bletz M.C."/>
            <person name="Bunk B."/>
            <person name="Sproeer C."/>
            <person name="Biwer P."/>
            <person name="Reiter S."/>
            <person name="Rabemananjara F.C.E."/>
            <person name="Schulz S."/>
            <person name="Overmann J."/>
            <person name="Vences M."/>
        </authorList>
    </citation>
    <scope>NUCLEOTIDE SEQUENCE [LARGE SCALE GENOMIC DNA]</scope>
    <source>
        <strain evidence="4 5">Mada1488</strain>
    </source>
</reference>